<dbReference type="EMBL" id="KB870806">
    <property type="protein sequence ID" value="EOA33821.1"/>
    <property type="molecule type" value="Genomic_DNA"/>
</dbReference>
<dbReference type="Gene3D" id="4.10.60.10">
    <property type="entry name" value="Zinc finger, CCHC-type"/>
    <property type="match status" value="1"/>
</dbReference>
<evidence type="ECO:0000259" key="7">
    <source>
        <dbReference type="PROSITE" id="PS50158"/>
    </source>
</evidence>
<dbReference type="PROSITE" id="PS50158">
    <property type="entry name" value="ZF_CCHC"/>
    <property type="match status" value="1"/>
</dbReference>
<feature type="domain" description="GRF-type" evidence="8">
    <location>
        <begin position="38"/>
        <end position="98"/>
    </location>
</feature>
<dbReference type="GO" id="GO:0003676">
    <property type="term" value="F:nucleic acid binding"/>
    <property type="evidence" value="ECO:0007669"/>
    <property type="project" value="InterPro"/>
</dbReference>
<dbReference type="GO" id="GO:0008270">
    <property type="term" value="F:zinc ion binding"/>
    <property type="evidence" value="ECO:0007669"/>
    <property type="project" value="UniProtKB-KW"/>
</dbReference>
<dbReference type="STRING" id="81985.R0GDW2"/>
<evidence type="ECO:0000256" key="6">
    <source>
        <dbReference type="SAM" id="MobiDB-lite"/>
    </source>
</evidence>
<feature type="region of interest" description="Disordered" evidence="6">
    <location>
        <begin position="228"/>
        <end position="261"/>
    </location>
</feature>
<feature type="compositionally biased region" description="Polar residues" evidence="6">
    <location>
        <begin position="230"/>
        <end position="243"/>
    </location>
</feature>
<dbReference type="SMART" id="SM00343">
    <property type="entry name" value="ZnF_C2HC"/>
    <property type="match status" value="1"/>
</dbReference>
<keyword evidence="3" id="KW-0862">Zinc</keyword>
<dbReference type="InterPro" id="IPR036875">
    <property type="entry name" value="Znf_CCHC_sf"/>
</dbReference>
<keyword evidence="5" id="KW-0175">Coiled coil</keyword>
<dbReference type="Pfam" id="PF00098">
    <property type="entry name" value="zf-CCHC"/>
    <property type="match status" value="1"/>
</dbReference>
<gene>
    <name evidence="9" type="ORF">CARUB_v10021297mg</name>
</gene>
<dbReference type="Proteomes" id="UP000029121">
    <property type="component" value="Unassembled WGS sequence"/>
</dbReference>
<dbReference type="PROSITE" id="PS51999">
    <property type="entry name" value="ZF_GRF"/>
    <property type="match status" value="1"/>
</dbReference>
<accession>R0GDW2</accession>
<dbReference type="InterPro" id="IPR010666">
    <property type="entry name" value="Znf_GRF"/>
</dbReference>
<reference evidence="10" key="1">
    <citation type="journal article" date="2013" name="Nat. Genet.">
        <title>The Capsella rubella genome and the genomic consequences of rapid mating system evolution.</title>
        <authorList>
            <person name="Slotte T."/>
            <person name="Hazzouri K.M."/>
            <person name="Agren J.A."/>
            <person name="Koenig D."/>
            <person name="Maumus F."/>
            <person name="Guo Y.L."/>
            <person name="Steige K."/>
            <person name="Platts A.E."/>
            <person name="Escobar J.S."/>
            <person name="Newman L.K."/>
            <person name="Wang W."/>
            <person name="Mandakova T."/>
            <person name="Vello E."/>
            <person name="Smith L.M."/>
            <person name="Henz S.R."/>
            <person name="Steffen J."/>
            <person name="Takuno S."/>
            <person name="Brandvain Y."/>
            <person name="Coop G."/>
            <person name="Andolfatto P."/>
            <person name="Hu T.T."/>
            <person name="Blanchette M."/>
            <person name="Clark R.M."/>
            <person name="Quesneville H."/>
            <person name="Nordborg M."/>
            <person name="Gaut B.S."/>
            <person name="Lysak M.A."/>
            <person name="Jenkins J."/>
            <person name="Grimwood J."/>
            <person name="Chapman J."/>
            <person name="Prochnik S."/>
            <person name="Shu S."/>
            <person name="Rokhsar D."/>
            <person name="Schmutz J."/>
            <person name="Weigel D."/>
            <person name="Wright S.I."/>
        </authorList>
    </citation>
    <scope>NUCLEOTIDE SEQUENCE [LARGE SCALE GENOMIC DNA]</scope>
    <source>
        <strain evidence="10">cv. Monte Gargano</strain>
    </source>
</reference>
<keyword evidence="2 4" id="KW-0863">Zinc-finger</keyword>
<evidence type="ECO:0000256" key="2">
    <source>
        <dbReference type="ARBA" id="ARBA00022771"/>
    </source>
</evidence>
<feature type="coiled-coil region" evidence="5">
    <location>
        <begin position="334"/>
        <end position="361"/>
    </location>
</feature>
<evidence type="ECO:0000256" key="3">
    <source>
        <dbReference type="ARBA" id="ARBA00022833"/>
    </source>
</evidence>
<dbReference type="PANTHER" id="PTHR33680">
    <property type="entry name" value="OS07G0190500 PROTEIN"/>
    <property type="match status" value="1"/>
</dbReference>
<dbReference type="PANTHER" id="PTHR33680:SF8">
    <property type="entry name" value="GRF ZINC FINGER _ ZINC KNUCKLE PROTEIN"/>
    <property type="match status" value="1"/>
</dbReference>
<evidence type="ECO:0000256" key="4">
    <source>
        <dbReference type="PROSITE-ProRule" id="PRU00047"/>
    </source>
</evidence>
<dbReference type="SUPFAM" id="SSF57756">
    <property type="entry name" value="Retrovirus zinc finger-like domains"/>
    <property type="match status" value="1"/>
</dbReference>
<evidence type="ECO:0000259" key="8">
    <source>
        <dbReference type="PROSITE" id="PS51999"/>
    </source>
</evidence>
<proteinExistence type="predicted"/>
<evidence type="ECO:0000256" key="5">
    <source>
        <dbReference type="SAM" id="Coils"/>
    </source>
</evidence>
<keyword evidence="1" id="KW-0479">Metal-binding</keyword>
<evidence type="ECO:0000313" key="9">
    <source>
        <dbReference type="EMBL" id="EOA33821.1"/>
    </source>
</evidence>
<feature type="compositionally biased region" description="Polar residues" evidence="6">
    <location>
        <begin position="252"/>
        <end position="261"/>
    </location>
</feature>
<evidence type="ECO:0000313" key="10">
    <source>
        <dbReference type="Proteomes" id="UP000029121"/>
    </source>
</evidence>
<keyword evidence="10" id="KW-1185">Reference proteome</keyword>
<feature type="domain" description="CCHC-type" evidence="7">
    <location>
        <begin position="6"/>
        <end position="20"/>
    </location>
</feature>
<dbReference type="AlphaFoldDB" id="R0GDW2"/>
<evidence type="ECO:0000256" key="1">
    <source>
        <dbReference type="ARBA" id="ARBA00022723"/>
    </source>
</evidence>
<dbReference type="InterPro" id="IPR001878">
    <property type="entry name" value="Znf_CCHC"/>
</dbReference>
<protein>
    <submittedName>
        <fullName evidence="9">Uncharacterized protein</fullName>
    </submittedName>
</protein>
<name>R0GDW2_9BRAS</name>
<sequence>MQTGDCFHCHQPGHWAKNCPLKTTTVPTAAVSPPVIHCPCNGGVCNVFTSKTEENPNRRFYKCPSCGYFKWCDQESIIKPESISNFGACGFFKLEDDVQTLPKSEQLGNVKRSRLGVVVESDLNPSLSNESTLGNRVVGRIAQPVKDTLPMNAITVGKESNPVFAGFNNRKLVSNGNVPSFDLITLYEDAEEQILPSLAPKHLEPQVETLCSDLLKCNSKASYASEEITGVSQNTGGSVSNGKTKPDHKHQSTISGETGASFSGSSSLMDLMEQYNSEKLHFKNVSLKYVDTLTAFTDSYKQLKSLRDRAHSLSEVEKQMKFCEAETSEFAMRLQEVSGEMAKLQNKMLETTGKVAKEKQRDFAAP</sequence>
<organism evidence="9 10">
    <name type="scientific">Capsella rubella</name>
    <dbReference type="NCBI Taxonomy" id="81985"/>
    <lineage>
        <taxon>Eukaryota</taxon>
        <taxon>Viridiplantae</taxon>
        <taxon>Streptophyta</taxon>
        <taxon>Embryophyta</taxon>
        <taxon>Tracheophyta</taxon>
        <taxon>Spermatophyta</taxon>
        <taxon>Magnoliopsida</taxon>
        <taxon>eudicotyledons</taxon>
        <taxon>Gunneridae</taxon>
        <taxon>Pentapetalae</taxon>
        <taxon>rosids</taxon>
        <taxon>malvids</taxon>
        <taxon>Brassicales</taxon>
        <taxon>Brassicaceae</taxon>
        <taxon>Camelineae</taxon>
        <taxon>Capsella</taxon>
    </lineage>
</organism>
<dbReference type="Pfam" id="PF06839">
    <property type="entry name" value="Zn_ribbon_GRF"/>
    <property type="match status" value="1"/>
</dbReference>